<organism evidence="1 2">
    <name type="scientific">Fusarium oxysporum f. sp. raphani 54005</name>
    <dbReference type="NCBI Taxonomy" id="1089458"/>
    <lineage>
        <taxon>Eukaryota</taxon>
        <taxon>Fungi</taxon>
        <taxon>Dikarya</taxon>
        <taxon>Ascomycota</taxon>
        <taxon>Pezizomycotina</taxon>
        <taxon>Sordariomycetes</taxon>
        <taxon>Hypocreomycetidae</taxon>
        <taxon>Hypocreales</taxon>
        <taxon>Nectriaceae</taxon>
        <taxon>Fusarium</taxon>
        <taxon>Fusarium oxysporum species complex</taxon>
    </lineage>
</organism>
<dbReference type="Proteomes" id="UP000030663">
    <property type="component" value="Unassembled WGS sequence"/>
</dbReference>
<accession>X0DJZ9</accession>
<proteinExistence type="predicted"/>
<dbReference type="AlphaFoldDB" id="X0DJZ9"/>
<name>X0DJZ9_FUSOX</name>
<evidence type="ECO:0000313" key="2">
    <source>
        <dbReference type="Proteomes" id="UP000030663"/>
    </source>
</evidence>
<keyword evidence="2" id="KW-1185">Reference proteome</keyword>
<evidence type="ECO:0000313" key="1">
    <source>
        <dbReference type="EMBL" id="EXK94682.1"/>
    </source>
</evidence>
<dbReference type="HOGENOM" id="CLU_3224644_0_0_1"/>
<sequence>MFTPDPFVNPGLRSLHTAASSSAKYLTWPVILQKREDMNPKLRT</sequence>
<gene>
    <name evidence="1" type="ORF">FOQG_04678</name>
</gene>
<dbReference type="EMBL" id="JH658367">
    <property type="protein sequence ID" value="EXK94682.1"/>
    <property type="molecule type" value="Genomic_DNA"/>
</dbReference>
<reference evidence="1 2" key="1">
    <citation type="submission" date="2011-11" db="EMBL/GenBank/DDBJ databases">
        <title>The Genome Sequence of Fusarium oxysporum PHW815.</title>
        <authorList>
            <consortium name="The Broad Institute Genome Sequencing Platform"/>
            <person name="Ma L.-J."/>
            <person name="Gale L.R."/>
            <person name="Schwartz D.C."/>
            <person name="Zhou S."/>
            <person name="Corby-Kistler H."/>
            <person name="Young S.K."/>
            <person name="Zeng Q."/>
            <person name="Gargeya S."/>
            <person name="Fitzgerald M."/>
            <person name="Haas B."/>
            <person name="Abouelleil A."/>
            <person name="Alvarado L."/>
            <person name="Arachchi H.M."/>
            <person name="Berlin A."/>
            <person name="Brown A."/>
            <person name="Chapman S.B."/>
            <person name="Chen Z."/>
            <person name="Dunbar C."/>
            <person name="Freedman E."/>
            <person name="Gearin G."/>
            <person name="Goldberg J."/>
            <person name="Griggs A."/>
            <person name="Gujja S."/>
            <person name="Heiman D."/>
            <person name="Howarth C."/>
            <person name="Larson L."/>
            <person name="Lui A."/>
            <person name="MacDonald P.J.P."/>
            <person name="Montmayeur A."/>
            <person name="Murphy C."/>
            <person name="Neiman D."/>
            <person name="Pearson M."/>
            <person name="Priest M."/>
            <person name="Roberts A."/>
            <person name="Saif S."/>
            <person name="Shea T."/>
            <person name="Shenoy N."/>
            <person name="Sisk P."/>
            <person name="Stolte C."/>
            <person name="Sykes S."/>
            <person name="Wortman J."/>
            <person name="Nusbaum C."/>
            <person name="Birren B."/>
        </authorList>
    </citation>
    <scope>NUCLEOTIDE SEQUENCE [LARGE SCALE GENOMIC DNA]</scope>
    <source>
        <strain evidence="1 2">54005</strain>
    </source>
</reference>
<protein>
    <submittedName>
        <fullName evidence="1">Uncharacterized protein</fullName>
    </submittedName>
</protein>